<evidence type="ECO:0000256" key="2">
    <source>
        <dbReference type="ARBA" id="ARBA00022527"/>
    </source>
</evidence>
<dbReference type="InterPro" id="IPR008271">
    <property type="entry name" value="Ser/Thr_kinase_AS"/>
</dbReference>
<dbReference type="PANTHER" id="PTHR24346">
    <property type="entry name" value="MAP/MICROTUBULE AFFINITY-REGULATING KINASE"/>
    <property type="match status" value="1"/>
</dbReference>
<feature type="compositionally biased region" description="Low complexity" evidence="8">
    <location>
        <begin position="561"/>
        <end position="574"/>
    </location>
</feature>
<dbReference type="Proteomes" id="UP001565368">
    <property type="component" value="Unassembled WGS sequence"/>
</dbReference>
<comment type="caution">
    <text evidence="10">The sequence shown here is derived from an EMBL/GenBank/DDBJ whole genome shotgun (WGS) entry which is preliminary data.</text>
</comment>
<gene>
    <name evidence="10" type="primary">CIPK7</name>
    <name evidence="10" type="ORF">Q8F55_006416</name>
</gene>
<dbReference type="EC" id="2.7.11.1" evidence="10"/>
<feature type="domain" description="Protein kinase" evidence="9">
    <location>
        <begin position="202"/>
        <end position="521"/>
    </location>
</feature>
<sequence>MSSATAGPSEARPRLKRDRSSSEASFSASFSQPVRRPLAKMRHLDEFDDDEETGGEASESQSAKDPYPDAVGSLIYEVANEEPLRIVVTLQEIVVIGRHHDCVRTNSQFTMVALSDLSTYGFILNGVFHRPDRVAKIDEKRLLCKTYILKAGDQIQLHEVPGVFTWSQGQAHSVELLAHPNSSPPIFTTTEAAMYPLREKWTVHNCPIGSGTFGTVNMASHRKASWLQVACKTVAKPTTPEDIKALQDEIDILKRMDHPNLNGILDRVSEDAPAPRVHLILELMTGGDLFAYSEKHGGLEEPEVKWIASQLVDGLGYLHNLKIAHRDLKPENILLAVSAIYPRVVIADFGHAISYETILDSVPETEFTKVARQFPRVGTASYIPPERLKAWCRGGQGLSGYAEDVHSSRNGGPTRREKIARQWFNDELLLDSWALGVTLYTTAFSEHPYDCVKMEAATPVARTFTEDKGKGRKVSGAAPQKWFISRWGFVSDECISSMQGLLHTRSDKRLQVLGCSSHEWLKGDRRFLDTLYDRVIEHGEVLHFDRVEQLLADMEHDAGVQSSLPPSQEESPSSRWMTEAESRRSPIQPFDRPSPIPEQEEEDIEVDETGIEVDETADGEVGDTIVDDTMSDDSYDGGDDTFHPETGTV</sequence>
<dbReference type="PROSITE" id="PS00108">
    <property type="entry name" value="PROTEIN_KINASE_ST"/>
    <property type="match status" value="1"/>
</dbReference>
<dbReference type="EMBL" id="JBBXJM010000005">
    <property type="protein sequence ID" value="KAL1407003.1"/>
    <property type="molecule type" value="Genomic_DNA"/>
</dbReference>
<evidence type="ECO:0000256" key="6">
    <source>
        <dbReference type="ARBA" id="ARBA00022840"/>
    </source>
</evidence>
<keyword evidence="11" id="KW-1185">Reference proteome</keyword>
<comment type="similarity">
    <text evidence="1">Belongs to the protein kinase superfamily. CAMK Ser/Thr protein kinase family. NIM1 subfamily.</text>
</comment>
<evidence type="ECO:0000313" key="11">
    <source>
        <dbReference type="Proteomes" id="UP001565368"/>
    </source>
</evidence>
<dbReference type="SMART" id="SM00220">
    <property type="entry name" value="S_TKc"/>
    <property type="match status" value="1"/>
</dbReference>
<evidence type="ECO:0000256" key="3">
    <source>
        <dbReference type="ARBA" id="ARBA00022679"/>
    </source>
</evidence>
<feature type="binding site" evidence="7">
    <location>
        <position position="236"/>
    </location>
    <ligand>
        <name>ATP</name>
        <dbReference type="ChEBI" id="CHEBI:30616"/>
    </ligand>
</feature>
<dbReference type="GeneID" id="95987459"/>
<dbReference type="GO" id="GO:0004674">
    <property type="term" value="F:protein serine/threonine kinase activity"/>
    <property type="evidence" value="ECO:0007669"/>
    <property type="project" value="UniProtKB-EC"/>
</dbReference>
<dbReference type="Pfam" id="PF00069">
    <property type="entry name" value="Pkinase"/>
    <property type="match status" value="1"/>
</dbReference>
<reference evidence="10 11" key="1">
    <citation type="submission" date="2023-08" db="EMBL/GenBank/DDBJ databases">
        <title>Annotated Genome Sequence of Vanrija albida AlHP1.</title>
        <authorList>
            <person name="Herzog R."/>
        </authorList>
    </citation>
    <scope>NUCLEOTIDE SEQUENCE [LARGE SCALE GENOMIC DNA]</scope>
    <source>
        <strain evidence="10 11">AlHP1</strain>
    </source>
</reference>
<evidence type="ECO:0000313" key="10">
    <source>
        <dbReference type="EMBL" id="KAL1407003.1"/>
    </source>
</evidence>
<dbReference type="Gene3D" id="1.10.510.10">
    <property type="entry name" value="Transferase(Phosphotransferase) domain 1"/>
    <property type="match status" value="1"/>
</dbReference>
<keyword evidence="3 10" id="KW-0808">Transferase</keyword>
<protein>
    <submittedName>
        <fullName evidence="10">CBL-interacting serine/threonine-protein kinase 7</fullName>
        <ecNumber evidence="10">2.7.11.1</ecNumber>
    </submittedName>
</protein>
<dbReference type="PROSITE" id="PS00107">
    <property type="entry name" value="PROTEIN_KINASE_ATP"/>
    <property type="match status" value="1"/>
</dbReference>
<feature type="compositionally biased region" description="Low complexity" evidence="8">
    <location>
        <begin position="22"/>
        <end position="31"/>
    </location>
</feature>
<feature type="region of interest" description="Disordered" evidence="8">
    <location>
        <begin position="558"/>
        <end position="649"/>
    </location>
</feature>
<accession>A0ABR3PX17</accession>
<dbReference type="RefSeq" id="XP_069206947.1">
    <property type="nucleotide sequence ID" value="XM_069354876.1"/>
</dbReference>
<keyword evidence="5 10" id="KW-0418">Kinase</keyword>
<name>A0ABR3PX17_9TREE</name>
<dbReference type="PROSITE" id="PS50011">
    <property type="entry name" value="PROTEIN_KINASE_DOM"/>
    <property type="match status" value="1"/>
</dbReference>
<organism evidence="10 11">
    <name type="scientific">Vanrija albida</name>
    <dbReference type="NCBI Taxonomy" id="181172"/>
    <lineage>
        <taxon>Eukaryota</taxon>
        <taxon>Fungi</taxon>
        <taxon>Dikarya</taxon>
        <taxon>Basidiomycota</taxon>
        <taxon>Agaricomycotina</taxon>
        <taxon>Tremellomycetes</taxon>
        <taxon>Trichosporonales</taxon>
        <taxon>Trichosporonaceae</taxon>
        <taxon>Vanrija</taxon>
    </lineage>
</organism>
<keyword evidence="4 7" id="KW-0547">Nucleotide-binding</keyword>
<dbReference type="InterPro" id="IPR011009">
    <property type="entry name" value="Kinase-like_dom_sf"/>
</dbReference>
<evidence type="ECO:0000256" key="5">
    <source>
        <dbReference type="ARBA" id="ARBA00022777"/>
    </source>
</evidence>
<evidence type="ECO:0000256" key="8">
    <source>
        <dbReference type="SAM" id="MobiDB-lite"/>
    </source>
</evidence>
<feature type="compositionally biased region" description="Acidic residues" evidence="8">
    <location>
        <begin position="598"/>
        <end position="639"/>
    </location>
</feature>
<evidence type="ECO:0000259" key="9">
    <source>
        <dbReference type="PROSITE" id="PS50011"/>
    </source>
</evidence>
<evidence type="ECO:0000256" key="1">
    <source>
        <dbReference type="ARBA" id="ARBA00010791"/>
    </source>
</evidence>
<feature type="region of interest" description="Disordered" evidence="8">
    <location>
        <begin position="1"/>
        <end position="68"/>
    </location>
</feature>
<keyword evidence="2" id="KW-0723">Serine/threonine-protein kinase</keyword>
<dbReference type="InterPro" id="IPR000719">
    <property type="entry name" value="Prot_kinase_dom"/>
</dbReference>
<evidence type="ECO:0000256" key="4">
    <source>
        <dbReference type="ARBA" id="ARBA00022741"/>
    </source>
</evidence>
<proteinExistence type="inferred from homology"/>
<dbReference type="SUPFAM" id="SSF56112">
    <property type="entry name" value="Protein kinase-like (PK-like)"/>
    <property type="match status" value="1"/>
</dbReference>
<dbReference type="InterPro" id="IPR017441">
    <property type="entry name" value="Protein_kinase_ATP_BS"/>
</dbReference>
<dbReference type="PANTHER" id="PTHR24346:SF82">
    <property type="entry name" value="KP78A-RELATED"/>
    <property type="match status" value="1"/>
</dbReference>
<keyword evidence="6 7" id="KW-0067">ATP-binding</keyword>
<evidence type="ECO:0000256" key="7">
    <source>
        <dbReference type="PROSITE-ProRule" id="PRU10141"/>
    </source>
</evidence>